<reference evidence="3" key="1">
    <citation type="submission" date="2011-12" db="EMBL/GenBank/DDBJ databases">
        <title>Complete sequence of Methanoregula formicicum SMSP.</title>
        <authorList>
            <person name="Lucas S."/>
            <person name="Han J."/>
            <person name="Lapidus A."/>
            <person name="Cheng J.-F."/>
            <person name="Goodwin L."/>
            <person name="Pitluck S."/>
            <person name="Peters L."/>
            <person name="Ovchinnikova G."/>
            <person name="Teshima H."/>
            <person name="Detter J.C."/>
            <person name="Han C."/>
            <person name="Tapia R."/>
            <person name="Land M."/>
            <person name="Hauser L."/>
            <person name="Kyrpides N."/>
            <person name="Ivanova N."/>
            <person name="Pagani I."/>
            <person name="Imachi H."/>
            <person name="Tamaki H."/>
            <person name="Sekiguchi Y."/>
            <person name="Kamagata Y."/>
            <person name="Cadillo-Quiroz H."/>
            <person name="Zinder S."/>
            <person name="Liu W.-T."/>
            <person name="Woyke T."/>
        </authorList>
    </citation>
    <scope>NUCLEOTIDE SEQUENCE [LARGE SCALE GENOMIC DNA]</scope>
    <source>
        <strain evidence="3">DSM 22288 / NBRC 105244 / SMSP</strain>
    </source>
</reference>
<dbReference type="KEGG" id="mfo:Metfor_1143"/>
<accession>L0HGL1</accession>
<organism evidence="2 3">
    <name type="scientific">Methanoregula formicica (strain DSM 22288 / NBRC 105244 / SMSP)</name>
    <dbReference type="NCBI Taxonomy" id="593750"/>
    <lineage>
        <taxon>Archaea</taxon>
        <taxon>Methanobacteriati</taxon>
        <taxon>Methanobacteriota</taxon>
        <taxon>Stenosarchaea group</taxon>
        <taxon>Methanomicrobia</taxon>
        <taxon>Methanomicrobiales</taxon>
        <taxon>Methanoregulaceae</taxon>
        <taxon>Methanoregula</taxon>
    </lineage>
</organism>
<name>L0HGL1_METFS</name>
<dbReference type="AlphaFoldDB" id="L0HGL1"/>
<feature type="transmembrane region" description="Helical" evidence="1">
    <location>
        <begin position="5"/>
        <end position="26"/>
    </location>
</feature>
<proteinExistence type="predicted"/>
<evidence type="ECO:0000313" key="3">
    <source>
        <dbReference type="Proteomes" id="UP000010824"/>
    </source>
</evidence>
<keyword evidence="1" id="KW-0472">Membrane</keyword>
<dbReference type="RefSeq" id="WP_015285153.1">
    <property type="nucleotide sequence ID" value="NC_019943.1"/>
</dbReference>
<keyword evidence="3" id="KW-1185">Reference proteome</keyword>
<keyword evidence="1" id="KW-1133">Transmembrane helix</keyword>
<dbReference type="Proteomes" id="UP000010824">
    <property type="component" value="Chromosome"/>
</dbReference>
<feature type="transmembrane region" description="Helical" evidence="1">
    <location>
        <begin position="56"/>
        <end position="77"/>
    </location>
</feature>
<dbReference type="STRING" id="593750.Metfor_1143"/>
<evidence type="ECO:0000313" key="2">
    <source>
        <dbReference type="EMBL" id="AGB02189.1"/>
    </source>
</evidence>
<sequence length="275" mass="30861" precursor="true">MKTCLVILIAVIVAVAAYFCVISLFVDPYLQHGTWKLISNNFAVYKNESIGETPRIYFIGNSLVLAAIEPVVIAAGAGKGQQDLFRAQLGVSFDTPLQRTIELSDIIGSRPALVIYGDSSCSFSSRYRYVPDDNLALVSAVPVPSRAGTAFRILITQYFIFMGWILFRVSDLGDIRYCITKWIFLDFSTLVAGFSKYSDILKLNAVLLGVPVIILLIVYRRRLSISSVKAAVRFDAVEYIRRLPYRYWAVFLALVLLIVFCLAPSLSPEFIYFQF</sequence>
<protein>
    <submittedName>
        <fullName evidence="2">Uncharacterized protein</fullName>
    </submittedName>
</protein>
<keyword evidence="1" id="KW-0812">Transmembrane</keyword>
<dbReference type="InParanoid" id="L0HGL1"/>
<evidence type="ECO:0000256" key="1">
    <source>
        <dbReference type="SAM" id="Phobius"/>
    </source>
</evidence>
<dbReference type="OrthoDB" id="3238at2157"/>
<dbReference type="GeneID" id="14310456"/>
<reference evidence="2 3" key="2">
    <citation type="journal article" date="2014" name="Genome Announc.">
        <title>Complete Genome Sequence of Methanoregula formicica SMSPT, a Mesophilic Hydrogenotrophic Methanogen Isolated from a Methanogenic Upflow Anaerobic Sludge Blanket Reactor.</title>
        <authorList>
            <person name="Yamamoto K."/>
            <person name="Tamaki H."/>
            <person name="Cadillo-Quiroz H."/>
            <person name="Imachi H."/>
            <person name="Kyrpides N."/>
            <person name="Woyke T."/>
            <person name="Goodwin L."/>
            <person name="Zinder S.H."/>
            <person name="Kamagata Y."/>
            <person name="Liu W.T."/>
        </authorList>
    </citation>
    <scope>NUCLEOTIDE SEQUENCE [LARGE SCALE GENOMIC DNA]</scope>
    <source>
        <strain evidence="3">DSM 22288 / NBRC 105244 / SMSP</strain>
    </source>
</reference>
<gene>
    <name evidence="2" type="ordered locus">Metfor_1143</name>
</gene>
<dbReference type="EMBL" id="CP003167">
    <property type="protein sequence ID" value="AGB02189.1"/>
    <property type="molecule type" value="Genomic_DNA"/>
</dbReference>
<feature type="transmembrane region" description="Helical" evidence="1">
    <location>
        <begin position="149"/>
        <end position="167"/>
    </location>
</feature>
<feature type="transmembrane region" description="Helical" evidence="1">
    <location>
        <begin position="200"/>
        <end position="219"/>
    </location>
</feature>
<feature type="transmembrane region" description="Helical" evidence="1">
    <location>
        <begin position="247"/>
        <end position="266"/>
    </location>
</feature>
<dbReference type="HOGENOM" id="CLU_1010522_0_0_2"/>